<dbReference type="Pfam" id="PF07883">
    <property type="entry name" value="Cupin_2"/>
    <property type="match status" value="1"/>
</dbReference>
<evidence type="ECO:0000313" key="3">
    <source>
        <dbReference type="EMBL" id="CCP26785.1"/>
    </source>
</evidence>
<dbReference type="STRING" id="1209989.TepRe1_1823"/>
<dbReference type="InterPro" id="IPR013096">
    <property type="entry name" value="Cupin_2"/>
</dbReference>
<sequence length="125" mass="13929">MKINNVYNVKGTKFPAGRLTRVIVGPDAPMEAQNFVMGHVTIYAGGSVPLHSHEQEEVYLIVSGSGMISIDNESERVTEGSYVYIPPNSTHILENTSDDNMIMVFCYSPKSIVEHWKQELNGEIK</sequence>
<organism evidence="3 4">
    <name type="scientific">Tepidanaerobacter acetatoxydans (strain DSM 21804 / JCM 16047 / Re1)</name>
    <dbReference type="NCBI Taxonomy" id="1209989"/>
    <lineage>
        <taxon>Bacteria</taxon>
        <taxon>Bacillati</taxon>
        <taxon>Bacillota</taxon>
        <taxon>Clostridia</taxon>
        <taxon>Thermosediminibacterales</taxon>
        <taxon>Tepidanaerobacteraceae</taxon>
        <taxon>Tepidanaerobacter</taxon>
    </lineage>
</organism>
<dbReference type="AlphaFoldDB" id="F4LXM5"/>
<proteinExistence type="predicted"/>
<dbReference type="eggNOG" id="COG0662">
    <property type="taxonomic scope" value="Bacteria"/>
</dbReference>
<dbReference type="PATRIC" id="fig|1209989.3.peg.2268"/>
<gene>
    <name evidence="3" type="ordered locus">TEPIRE1_1964</name>
</gene>
<dbReference type="InterPro" id="IPR014710">
    <property type="entry name" value="RmlC-like_jellyroll"/>
</dbReference>
<dbReference type="Gene3D" id="2.60.120.10">
    <property type="entry name" value="Jelly Rolls"/>
    <property type="match status" value="1"/>
</dbReference>
<dbReference type="EMBL" id="HF563609">
    <property type="protein sequence ID" value="CCP26785.1"/>
    <property type="molecule type" value="Genomic_DNA"/>
</dbReference>
<dbReference type="InterPro" id="IPR051610">
    <property type="entry name" value="GPI/OXD"/>
</dbReference>
<dbReference type="Proteomes" id="UP000010802">
    <property type="component" value="Chromosome"/>
</dbReference>
<dbReference type="InterPro" id="IPR006045">
    <property type="entry name" value="Cupin_1"/>
</dbReference>
<evidence type="ECO:0000259" key="2">
    <source>
        <dbReference type="SMART" id="SM00835"/>
    </source>
</evidence>
<dbReference type="PANTHER" id="PTHR35848:SF6">
    <property type="entry name" value="CUPIN TYPE-2 DOMAIN-CONTAINING PROTEIN"/>
    <property type="match status" value="1"/>
</dbReference>
<dbReference type="InterPro" id="IPR011051">
    <property type="entry name" value="RmlC_Cupin_sf"/>
</dbReference>
<feature type="domain" description="Cupin type-1" evidence="2">
    <location>
        <begin position="14"/>
        <end position="113"/>
    </location>
</feature>
<name>F4LXM5_TEPAE</name>
<dbReference type="KEGG" id="tep:TepRe1_1823"/>
<dbReference type="RefSeq" id="WP_013778876.1">
    <property type="nucleotide sequence ID" value="NC_015519.1"/>
</dbReference>
<dbReference type="SMART" id="SM00835">
    <property type="entry name" value="Cupin_1"/>
    <property type="match status" value="1"/>
</dbReference>
<dbReference type="GO" id="GO:0046872">
    <property type="term" value="F:metal ion binding"/>
    <property type="evidence" value="ECO:0007669"/>
    <property type="project" value="UniProtKB-KW"/>
</dbReference>
<reference evidence="4" key="1">
    <citation type="journal article" date="2013" name="Genome Announc.">
        <title>First genome sequence of a syntrophic acetate-oxidizing bacterium, Tepidanaerobacter acetatoxydans strain Re1.</title>
        <authorList>
            <person name="Manzoor S."/>
            <person name="Bongcam-Rudloff E."/>
            <person name="Schnurer A."/>
            <person name="Muller B."/>
        </authorList>
    </citation>
    <scope>NUCLEOTIDE SEQUENCE [LARGE SCALE GENOMIC DNA]</scope>
    <source>
        <strain evidence="4">Re1</strain>
    </source>
</reference>
<dbReference type="OrthoDB" id="9797047at2"/>
<keyword evidence="1" id="KW-0479">Metal-binding</keyword>
<dbReference type="HOGENOM" id="CLU_141477_0_0_9"/>
<evidence type="ECO:0000313" key="4">
    <source>
        <dbReference type="Proteomes" id="UP000010802"/>
    </source>
</evidence>
<dbReference type="SUPFAM" id="SSF51182">
    <property type="entry name" value="RmlC-like cupins"/>
    <property type="match status" value="1"/>
</dbReference>
<accession>F4LXM5</accession>
<evidence type="ECO:0000256" key="1">
    <source>
        <dbReference type="ARBA" id="ARBA00022723"/>
    </source>
</evidence>
<dbReference type="PANTHER" id="PTHR35848">
    <property type="entry name" value="OXALATE-BINDING PROTEIN"/>
    <property type="match status" value="1"/>
</dbReference>
<protein>
    <submittedName>
        <fullName evidence="3">Cupin 2 conserved barrel domain protein</fullName>
    </submittedName>
</protein>
<accession>L0S0I7</accession>
<dbReference type="KEGG" id="tae:TepiRe1_1964"/>
<keyword evidence="4" id="KW-1185">Reference proteome</keyword>